<dbReference type="PANTHER" id="PTHR43255">
    <property type="entry name" value="IRON-SULFUR-BINDING OXIDOREDUCTASE FADF-RELATED-RELATED"/>
    <property type="match status" value="1"/>
</dbReference>
<dbReference type="InterPro" id="IPR004017">
    <property type="entry name" value="Cys_rich_dom"/>
</dbReference>
<dbReference type="Pfam" id="PF02754">
    <property type="entry name" value="CCG"/>
    <property type="match status" value="1"/>
</dbReference>
<dbReference type="Gene3D" id="1.10.1060.10">
    <property type="entry name" value="Alpha-helical ferredoxin"/>
    <property type="match status" value="1"/>
</dbReference>
<evidence type="ECO:0000256" key="1">
    <source>
        <dbReference type="ARBA" id="ARBA00007097"/>
    </source>
</evidence>
<dbReference type="AlphaFoldDB" id="A0A0Q0XLN2"/>
<evidence type="ECO:0000259" key="2">
    <source>
        <dbReference type="PROSITE" id="PS51379"/>
    </source>
</evidence>
<dbReference type="InParanoid" id="A0A0Q0XLN2"/>
<comment type="similarity">
    <text evidence="1">Belongs to the HdrC family.</text>
</comment>
<dbReference type="SUPFAM" id="SSF46548">
    <property type="entry name" value="alpha-helical ferredoxin"/>
    <property type="match status" value="1"/>
</dbReference>
<dbReference type="EMBL" id="LKBH01000040">
    <property type="protein sequence ID" value="KQB36305.1"/>
    <property type="molecule type" value="Genomic_DNA"/>
</dbReference>
<dbReference type="GO" id="GO:0016491">
    <property type="term" value="F:oxidoreductase activity"/>
    <property type="evidence" value="ECO:0007669"/>
    <property type="project" value="UniProtKB-ARBA"/>
</dbReference>
<keyword evidence="4" id="KW-1185">Reference proteome</keyword>
<dbReference type="InterPro" id="IPR051460">
    <property type="entry name" value="HdrC_iron-sulfur_subunit"/>
</dbReference>
<reference evidence="3 4" key="1">
    <citation type="submission" date="2015-09" db="EMBL/GenBank/DDBJ databases">
        <title>Heavy metals and arsenic resistance mechanisms in polyextremophilic archaea of the family Ferroplasmaceae.</title>
        <authorList>
            <person name="Bulaev A.G."/>
            <person name="Kanygina A.V."/>
        </authorList>
    </citation>
    <scope>NUCLEOTIDE SEQUENCE [LARGE SCALE GENOMIC DNA]</scope>
    <source>
        <strain evidence="3 4">BH2</strain>
    </source>
</reference>
<proteinExistence type="inferred from homology"/>
<gene>
    <name evidence="3" type="ORF">AOG55_04440</name>
</gene>
<dbReference type="Pfam" id="PF13183">
    <property type="entry name" value="Fer4_8"/>
    <property type="match status" value="1"/>
</dbReference>
<feature type="domain" description="4Fe-4S ferredoxin-type" evidence="2">
    <location>
        <begin position="9"/>
        <end position="39"/>
    </location>
</feature>
<sequence>MTEFEKILNDLKNESSKCISCGFCDSVCPTYKSSGYDMAKTARGRAQTGLNVFREITLNDLSLNVSDTFYSCLDCHVCLQVCPTGVDAGKISDIVKAIISEKYKKLQKPEVNLIIENIKKYKSPVPLKKVSYEWLGHIKYGRSDTLLYTGLMYQLMPYTENMERMRKKLGNKLFHIMISMASVIPVFSRFGRPDKRMLDRTNNTLIHIVELLNKSGISFDVLGYNEPYPGTLLYDYGYINDFKDYITGVYNILKNYKKVITVDPHTYNILRYEYKKYIPDFNIDVYYYTDFLNKSMFTNSGKTVAFHDPCHFQGNTEYNGAINIISSVAKAVKPERNSNLTYCCGGPDELLYPDLSMNISKNRYNQLIEKSQNIITACPICSYSLSRNGNVNDLADFLVKCIK</sequence>
<accession>A0A0Q0XLN2</accession>
<dbReference type="InterPro" id="IPR017896">
    <property type="entry name" value="4Fe4S_Fe-S-bd"/>
</dbReference>
<dbReference type="InterPro" id="IPR009051">
    <property type="entry name" value="Helical_ferredxn"/>
</dbReference>
<dbReference type="Proteomes" id="UP000050301">
    <property type="component" value="Unassembled WGS sequence"/>
</dbReference>
<protein>
    <recommendedName>
        <fullName evidence="2">4Fe-4S ferredoxin-type domain-containing protein</fullName>
    </recommendedName>
</protein>
<feature type="domain" description="4Fe-4S ferredoxin-type" evidence="2">
    <location>
        <begin position="61"/>
        <end position="94"/>
    </location>
</feature>
<name>A0A0Q0XLN2_9ARCH</name>
<dbReference type="GO" id="GO:0051536">
    <property type="term" value="F:iron-sulfur cluster binding"/>
    <property type="evidence" value="ECO:0007669"/>
    <property type="project" value="InterPro"/>
</dbReference>
<dbReference type="PROSITE" id="PS00198">
    <property type="entry name" value="4FE4S_FER_1"/>
    <property type="match status" value="2"/>
</dbReference>
<organism evidence="3 4">
    <name type="scientific">Acidiplasma cupricumulans</name>
    <dbReference type="NCBI Taxonomy" id="312540"/>
    <lineage>
        <taxon>Archaea</taxon>
        <taxon>Methanobacteriati</taxon>
        <taxon>Thermoplasmatota</taxon>
        <taxon>Thermoplasmata</taxon>
        <taxon>Thermoplasmatales</taxon>
        <taxon>Ferroplasmaceae</taxon>
        <taxon>Acidiplasma</taxon>
    </lineage>
</organism>
<comment type="caution">
    <text evidence="3">The sequence shown here is derived from an EMBL/GenBank/DDBJ whole genome shotgun (WGS) entry which is preliminary data.</text>
</comment>
<dbReference type="RefSeq" id="WP_052656738.1">
    <property type="nucleotide sequence ID" value="NZ_LKBH01000040.1"/>
</dbReference>
<dbReference type="PANTHER" id="PTHR43255:SF2">
    <property type="entry name" value="HETERODISULFIDE REDUCTASE RELATED PROTEIN"/>
    <property type="match status" value="1"/>
</dbReference>
<dbReference type="GO" id="GO:0005886">
    <property type="term" value="C:plasma membrane"/>
    <property type="evidence" value="ECO:0007669"/>
    <property type="project" value="TreeGrafter"/>
</dbReference>
<evidence type="ECO:0000313" key="4">
    <source>
        <dbReference type="Proteomes" id="UP000050301"/>
    </source>
</evidence>
<dbReference type="InterPro" id="IPR017900">
    <property type="entry name" value="4Fe4S_Fe_S_CS"/>
</dbReference>
<evidence type="ECO:0000313" key="3">
    <source>
        <dbReference type="EMBL" id="KQB36305.1"/>
    </source>
</evidence>
<dbReference type="GeneID" id="84222538"/>
<dbReference type="PROSITE" id="PS51379">
    <property type="entry name" value="4FE4S_FER_2"/>
    <property type="match status" value="2"/>
</dbReference>